<dbReference type="AlphaFoldDB" id="A0A117RFT9"/>
<keyword evidence="2" id="KW-0732">Signal</keyword>
<feature type="compositionally biased region" description="Pro residues" evidence="1">
    <location>
        <begin position="30"/>
        <end position="45"/>
    </location>
</feature>
<dbReference type="EMBL" id="LMWX01000011">
    <property type="protein sequence ID" value="KUN88440.1"/>
    <property type="molecule type" value="Genomic_DNA"/>
</dbReference>
<organism evidence="3 4">
    <name type="scientific">Streptomyces bungoensis</name>
    <dbReference type="NCBI Taxonomy" id="285568"/>
    <lineage>
        <taxon>Bacteria</taxon>
        <taxon>Bacillati</taxon>
        <taxon>Actinomycetota</taxon>
        <taxon>Actinomycetes</taxon>
        <taxon>Kitasatosporales</taxon>
        <taxon>Streptomycetaceae</taxon>
        <taxon>Streptomyces</taxon>
    </lineage>
</organism>
<evidence type="ECO:0000313" key="3">
    <source>
        <dbReference type="EMBL" id="KUN88440.1"/>
    </source>
</evidence>
<dbReference type="STRING" id="285568.AQJ66_07230"/>
<dbReference type="PROSITE" id="PS51257">
    <property type="entry name" value="PROKAR_LIPOPROTEIN"/>
    <property type="match status" value="1"/>
</dbReference>
<dbReference type="OrthoDB" id="4338732at2"/>
<gene>
    <name evidence="3" type="ORF">AQJ66_07230</name>
</gene>
<feature type="chain" id="PRO_5039273055" description="Lipoprotein" evidence="2">
    <location>
        <begin position="21"/>
        <end position="156"/>
    </location>
</feature>
<evidence type="ECO:0000313" key="4">
    <source>
        <dbReference type="Proteomes" id="UP000053024"/>
    </source>
</evidence>
<feature type="region of interest" description="Disordered" evidence="1">
    <location>
        <begin position="26"/>
        <end position="129"/>
    </location>
</feature>
<feature type="compositionally biased region" description="Basic and acidic residues" evidence="1">
    <location>
        <begin position="77"/>
        <end position="86"/>
    </location>
</feature>
<keyword evidence="4" id="KW-1185">Reference proteome</keyword>
<proteinExistence type="predicted"/>
<sequence>MHRTTTTAALLVTVAVSALSGCVTVGRPAAPAPPPDTVPSQPAAPRPDGKARPRAVQAPAREALEMVGPSRQPRPAPHREPGRRTAEPPAAHGPQAPPAVPRSRPHREHPRHQRVDPPDFSQPVPTAPDVCALGRRYGGWQPDSPASVICNQTYGH</sequence>
<feature type="compositionally biased region" description="Basic residues" evidence="1">
    <location>
        <begin position="103"/>
        <end position="112"/>
    </location>
</feature>
<dbReference type="RefSeq" id="WP_061918372.1">
    <property type="nucleotide sequence ID" value="NZ_JBEYBH010000037.1"/>
</dbReference>
<feature type="signal peptide" evidence="2">
    <location>
        <begin position="1"/>
        <end position="20"/>
    </location>
</feature>
<comment type="caution">
    <text evidence="3">The sequence shown here is derived from an EMBL/GenBank/DDBJ whole genome shotgun (WGS) entry which is preliminary data.</text>
</comment>
<evidence type="ECO:0000256" key="1">
    <source>
        <dbReference type="SAM" id="MobiDB-lite"/>
    </source>
</evidence>
<protein>
    <recommendedName>
        <fullName evidence="5">Lipoprotein</fullName>
    </recommendedName>
</protein>
<accession>A0A117RFT9</accession>
<evidence type="ECO:0000256" key="2">
    <source>
        <dbReference type="SAM" id="SignalP"/>
    </source>
</evidence>
<dbReference type="Proteomes" id="UP000053024">
    <property type="component" value="Unassembled WGS sequence"/>
</dbReference>
<name>A0A117RFT9_9ACTN</name>
<evidence type="ECO:0008006" key="5">
    <source>
        <dbReference type="Google" id="ProtNLM"/>
    </source>
</evidence>
<reference evidence="3 4" key="1">
    <citation type="submission" date="2015-10" db="EMBL/GenBank/DDBJ databases">
        <title>Draft genome sequence of Streptomyces bungoensis DSM 41781, type strain for the species Streptomyces bungoensis.</title>
        <authorList>
            <person name="Ruckert C."/>
            <person name="Winkler A."/>
            <person name="Kalinowski J."/>
            <person name="Kampfer P."/>
            <person name="Glaeser S."/>
        </authorList>
    </citation>
    <scope>NUCLEOTIDE SEQUENCE [LARGE SCALE GENOMIC DNA]</scope>
    <source>
        <strain evidence="3 4">DSM 41781</strain>
    </source>
</reference>